<sequence>MRDNFFSEECIDEEKRRVKSQHEKCPICGFSLVATILYGDIGYSLQLSEQMEKREVVLGGCSIHPDMPRWQCTKCGTKFYKVR</sequence>
<keyword evidence="1" id="KW-0614">Plasmid</keyword>
<dbReference type="EMBL" id="CP002282">
    <property type="protein sequence ID" value="ADO84335.1"/>
    <property type="molecule type" value="Genomic_DNA"/>
</dbReference>
<gene>
    <name evidence="1" type="ordered locus">Ilyop_2576</name>
</gene>
<evidence type="ECO:0000313" key="1">
    <source>
        <dbReference type="EMBL" id="ADO84335.1"/>
    </source>
</evidence>
<name>E3HC09_ILYPC</name>
<protein>
    <submittedName>
        <fullName evidence="1">Uncharacterized protein</fullName>
    </submittedName>
</protein>
<dbReference type="Proteomes" id="UP000006875">
    <property type="component" value="Plasmid pILYOP01"/>
</dbReference>
<organism evidence="1 2">
    <name type="scientific">Ilyobacter polytropus (strain ATCC 51220 / DSM 2926 / LMG 16218 / CuHBu1)</name>
    <dbReference type="NCBI Taxonomy" id="572544"/>
    <lineage>
        <taxon>Bacteria</taxon>
        <taxon>Fusobacteriati</taxon>
        <taxon>Fusobacteriota</taxon>
        <taxon>Fusobacteriia</taxon>
        <taxon>Fusobacteriales</taxon>
        <taxon>Fusobacteriaceae</taxon>
        <taxon>Ilyobacter</taxon>
    </lineage>
</organism>
<dbReference type="KEGG" id="ipo:Ilyop_2576"/>
<accession>E3HC09</accession>
<proteinExistence type="predicted"/>
<evidence type="ECO:0000313" key="2">
    <source>
        <dbReference type="Proteomes" id="UP000006875"/>
    </source>
</evidence>
<geneLocation type="plasmid" evidence="1 2">
    <name>pILYOP01</name>
</geneLocation>
<dbReference type="AlphaFoldDB" id="E3HC09"/>
<reference evidence="1 2" key="1">
    <citation type="journal article" date="2010" name="Stand. Genomic Sci.">
        <title>Complete genome sequence of Ilyobacter polytropus type strain (CuHbu1).</title>
        <authorList>
            <person name="Sikorski J."/>
            <person name="Chertkov O."/>
            <person name="Lapidus A."/>
            <person name="Nolan M."/>
            <person name="Lucas S."/>
            <person name="Del Rio T.G."/>
            <person name="Tice H."/>
            <person name="Cheng J.F."/>
            <person name="Tapia R."/>
            <person name="Han C."/>
            <person name="Goodwin L."/>
            <person name="Pitluck S."/>
            <person name="Liolios K."/>
            <person name="Ivanova N."/>
            <person name="Mavromatis K."/>
            <person name="Mikhailova N."/>
            <person name="Pati A."/>
            <person name="Chen A."/>
            <person name="Palaniappan K."/>
            <person name="Land M."/>
            <person name="Hauser L."/>
            <person name="Chang Y.J."/>
            <person name="Jeffries C.D."/>
            <person name="Brambilla E."/>
            <person name="Yasawong M."/>
            <person name="Rohde M."/>
            <person name="Pukall R."/>
            <person name="Spring S."/>
            <person name="Goker M."/>
            <person name="Woyke T."/>
            <person name="Bristow J."/>
            <person name="Eisen J.A."/>
            <person name="Markowitz V."/>
            <person name="Hugenholtz P."/>
            <person name="Kyrpides N.C."/>
            <person name="Klenk H.P."/>
        </authorList>
    </citation>
    <scope>NUCLEOTIDE SEQUENCE [LARGE SCALE GENOMIC DNA]</scope>
    <source>
        <strain evidence="2">ATCC 51220 / DSM 2926 / LMG 16218 / CuHBu1</strain>
        <plasmid evidence="2">pILYOP01</plasmid>
    </source>
</reference>
<dbReference type="HOGENOM" id="CLU_193687_0_0_0"/>
<keyword evidence="2" id="KW-1185">Reference proteome</keyword>